<dbReference type="AlphaFoldDB" id="A0AAN9YP69"/>
<dbReference type="Proteomes" id="UP001320420">
    <property type="component" value="Unassembled WGS sequence"/>
</dbReference>
<protein>
    <submittedName>
        <fullName evidence="2">Uncharacterized protein</fullName>
    </submittedName>
</protein>
<accession>A0AAN9YP69</accession>
<feature type="compositionally biased region" description="Acidic residues" evidence="1">
    <location>
        <begin position="252"/>
        <end position="277"/>
    </location>
</feature>
<sequence length="356" mass="40283">MDPATDSRPDESPAVGELVDADPSEQVVRSYSNCHSGSRLLRLPAELRLHIWRLCLTWPTKPFIRWAADYGGTESSAEIDWDFLLTCKQIFEEARPVLEANIQLHITYMDHTPGQPVSMPSRSLCGNIESLFFHCPDGHTSSGLDRPPIQSVPFRRFPRLRNFTVCKPTLVNIGRLRVEDADGGPSSPMSRESYDALSEDEKLAAWKTTGLVSSGALIQLVAKFGRGGWLSQIIDPTNQARTYGVFGTPDLSDSDEYVDEEEKYYSTDEDEDDEDGDPREQVKRRGGWEAKDLEVISNMHTILEIDLTLYEGEEWYPIRIHTLLVTVDVGTRQMLEARFPSKAEKDRRFDQARQAT</sequence>
<feature type="region of interest" description="Disordered" evidence="1">
    <location>
        <begin position="245"/>
        <end position="285"/>
    </location>
</feature>
<name>A0AAN9YP69_9PEZI</name>
<evidence type="ECO:0000313" key="3">
    <source>
        <dbReference type="Proteomes" id="UP001320420"/>
    </source>
</evidence>
<proteinExistence type="predicted"/>
<organism evidence="2 3">
    <name type="scientific">Diatrype stigma</name>
    <dbReference type="NCBI Taxonomy" id="117547"/>
    <lineage>
        <taxon>Eukaryota</taxon>
        <taxon>Fungi</taxon>
        <taxon>Dikarya</taxon>
        <taxon>Ascomycota</taxon>
        <taxon>Pezizomycotina</taxon>
        <taxon>Sordariomycetes</taxon>
        <taxon>Xylariomycetidae</taxon>
        <taxon>Xylariales</taxon>
        <taxon>Diatrypaceae</taxon>
        <taxon>Diatrype</taxon>
    </lineage>
</organism>
<comment type="caution">
    <text evidence="2">The sequence shown here is derived from an EMBL/GenBank/DDBJ whole genome shotgun (WGS) entry which is preliminary data.</text>
</comment>
<keyword evidence="3" id="KW-1185">Reference proteome</keyword>
<dbReference type="EMBL" id="JAKJXP020000074">
    <property type="protein sequence ID" value="KAK7749344.1"/>
    <property type="molecule type" value="Genomic_DNA"/>
</dbReference>
<reference evidence="2 3" key="1">
    <citation type="submission" date="2024-02" db="EMBL/GenBank/DDBJ databases">
        <title>De novo assembly and annotation of 12 fungi associated with fruit tree decline syndrome in Ontario, Canada.</title>
        <authorList>
            <person name="Sulman M."/>
            <person name="Ellouze W."/>
            <person name="Ilyukhin E."/>
        </authorList>
    </citation>
    <scope>NUCLEOTIDE SEQUENCE [LARGE SCALE GENOMIC DNA]</scope>
    <source>
        <strain evidence="2 3">M11/M66-122</strain>
    </source>
</reference>
<evidence type="ECO:0000313" key="2">
    <source>
        <dbReference type="EMBL" id="KAK7749344.1"/>
    </source>
</evidence>
<evidence type="ECO:0000256" key="1">
    <source>
        <dbReference type="SAM" id="MobiDB-lite"/>
    </source>
</evidence>
<gene>
    <name evidence="2" type="ORF">SLS62_008196</name>
</gene>